<proteinExistence type="predicted"/>
<dbReference type="AlphaFoldDB" id="A0A8J8G8D8"/>
<evidence type="ECO:0000313" key="2">
    <source>
        <dbReference type="Proteomes" id="UP000610746"/>
    </source>
</evidence>
<dbReference type="Pfam" id="PF08811">
    <property type="entry name" value="DUF1800"/>
    <property type="match status" value="1"/>
</dbReference>
<keyword evidence="2" id="KW-1185">Reference proteome</keyword>
<protein>
    <submittedName>
        <fullName evidence="1">Uncharacterized protein (DUF1800 family)</fullName>
    </submittedName>
</protein>
<gene>
    <name evidence="1" type="ORF">HNQ03_001662</name>
</gene>
<comment type="caution">
    <text evidence="1">The sequence shown here is derived from an EMBL/GenBank/DDBJ whole genome shotgun (WGS) entry which is preliminary data.</text>
</comment>
<dbReference type="InterPro" id="IPR014917">
    <property type="entry name" value="DUF1800"/>
</dbReference>
<dbReference type="RefSeq" id="WP_173779180.1">
    <property type="nucleotide sequence ID" value="NZ_JABSNO010000010.1"/>
</dbReference>
<reference evidence="1" key="1">
    <citation type="submission" date="2020-05" db="EMBL/GenBank/DDBJ databases">
        <title>Genomic Encyclopedia of Type Strains, Phase IV (KMG-V): Genome sequencing to study the core and pangenomes of soil and plant-associated prokaryotes.</title>
        <authorList>
            <person name="Whitman W."/>
        </authorList>
    </citation>
    <scope>NUCLEOTIDE SEQUENCE</scope>
    <source>
        <strain evidence="1">16F</strain>
    </source>
</reference>
<organism evidence="1 2">
    <name type="scientific">Frigoriflavimonas asaccharolytica</name>
    <dbReference type="NCBI Taxonomy" id="2735899"/>
    <lineage>
        <taxon>Bacteria</taxon>
        <taxon>Pseudomonadati</taxon>
        <taxon>Bacteroidota</taxon>
        <taxon>Flavobacteriia</taxon>
        <taxon>Flavobacteriales</taxon>
        <taxon>Weeksellaceae</taxon>
        <taxon>Frigoriflavimonas</taxon>
    </lineage>
</organism>
<evidence type="ECO:0000313" key="1">
    <source>
        <dbReference type="EMBL" id="NRS92585.1"/>
    </source>
</evidence>
<sequence>MTSSFLKNKHLLWRAGFGPNLSDYKNLENIKTSDLWNSIIAHKEINTISFTTQIQEKEFSEISKLDAEQRKTFQQLRNKQNTELNHNFFMTMVQSENQFLEKMAFFWHGHFACKILNAPFNQQLLQVIRENALGNFGDLLIAVSKSPAMLSFLNNQQNKKAHPNENFAREVMELFTLGTGNYTETDIKEAARSFTGWSYDKDGAFIERKGIHDENSKKFLGKEGNFDGTDILNIILEKKETAKFITKKIYKYFVNEKIDERRLENLSNNFYNSKYDIKKLMTEIFTSNWFFEDENIGNKIKSPIELMVGILRTLPTSEVKMQSLMMYQKLLGQTLFYPPNVAGWPTGKSWIDSSTLLLRMKLPQIWSGSRALETTAKADDDVEMGLENAKKTKKNANTANFNFDWQLVQTTLADKNISESLLQKTKSLDKETIKKYAGEDVKKTIIEVMSTPEYQLC</sequence>
<name>A0A8J8G8D8_9FLAO</name>
<accession>A0A8J8G8D8</accession>
<dbReference type="EMBL" id="JABSNO010000010">
    <property type="protein sequence ID" value="NRS92585.1"/>
    <property type="molecule type" value="Genomic_DNA"/>
</dbReference>
<dbReference type="Proteomes" id="UP000610746">
    <property type="component" value="Unassembled WGS sequence"/>
</dbReference>